<dbReference type="FunFam" id="1.20.1250.20:FF:000423">
    <property type="entry name" value="Putative inorganic phosphate cotransporter-like Protein"/>
    <property type="match status" value="1"/>
</dbReference>
<dbReference type="Gene3D" id="1.20.1250.20">
    <property type="entry name" value="MFS general substrate transporter like domains"/>
    <property type="match status" value="2"/>
</dbReference>
<dbReference type="CTD" id="20231663"/>
<dbReference type="InterPro" id="IPR020846">
    <property type="entry name" value="MFS_dom"/>
</dbReference>
<keyword evidence="10" id="KW-1185">Reference proteome</keyword>
<dbReference type="InterPro" id="IPR036259">
    <property type="entry name" value="MFS_trans_sf"/>
</dbReference>
<dbReference type="RefSeq" id="XP_009055062.1">
    <property type="nucleotide sequence ID" value="XM_009056814.1"/>
</dbReference>
<evidence type="ECO:0000256" key="6">
    <source>
        <dbReference type="ARBA" id="ARBA00023136"/>
    </source>
</evidence>
<feature type="transmembrane region" description="Helical" evidence="7">
    <location>
        <begin position="200"/>
        <end position="220"/>
    </location>
</feature>
<evidence type="ECO:0000256" key="3">
    <source>
        <dbReference type="ARBA" id="ARBA00022692"/>
    </source>
</evidence>
<reference evidence="9 10" key="1">
    <citation type="journal article" date="2013" name="Nature">
        <title>Insights into bilaterian evolution from three spiralian genomes.</title>
        <authorList>
            <person name="Simakov O."/>
            <person name="Marletaz F."/>
            <person name="Cho S.J."/>
            <person name="Edsinger-Gonzales E."/>
            <person name="Havlak P."/>
            <person name="Hellsten U."/>
            <person name="Kuo D.H."/>
            <person name="Larsson T."/>
            <person name="Lv J."/>
            <person name="Arendt D."/>
            <person name="Savage R."/>
            <person name="Osoegawa K."/>
            <person name="de Jong P."/>
            <person name="Grimwood J."/>
            <person name="Chapman J.A."/>
            <person name="Shapiro H."/>
            <person name="Aerts A."/>
            <person name="Otillar R.P."/>
            <person name="Terry A.Y."/>
            <person name="Boore J.L."/>
            <person name="Grigoriev I.V."/>
            <person name="Lindberg D.R."/>
            <person name="Seaver E.C."/>
            <person name="Weisblat D.A."/>
            <person name="Putnam N.H."/>
            <person name="Rokhsar D.S."/>
        </authorList>
    </citation>
    <scope>NUCLEOTIDE SEQUENCE [LARGE SCALE GENOMIC DNA]</scope>
</reference>
<feature type="transmembrane region" description="Helical" evidence="7">
    <location>
        <begin position="111"/>
        <end position="128"/>
    </location>
</feature>
<dbReference type="InterPro" id="IPR050382">
    <property type="entry name" value="MFS_Na/Anion_cotransporter"/>
</dbReference>
<feature type="transmembrane region" description="Helical" evidence="7">
    <location>
        <begin position="76"/>
        <end position="99"/>
    </location>
</feature>
<dbReference type="GeneID" id="20231663"/>
<sequence>SVRYRIAMVGFLGGANVILQRSNLSMAIVCMVNHTALELLKNEKEQFALNSSIIINSNFSYTFANNDGEFVWTKNIQGLLLGALFWGYITCQILGGYLIKKLGVRQAVGPFYIAISILTMLSHPAALWSPWALFVLRVLIGVTNSICIPGNFFIISLWAPPAEKSRIGSILYAGVTFGNVIAFPLSGLLCQYGFAGGWPSVFYVSGILSFMLVILWYLFVYDSPLKHPSISSSEKAYLVSNIDFAALTKKKEPVPWCRALTSLPVLSIFIAHTSLNWGLYLMLTSLPLYMREVLKFEAASNGFISMLPFICLTTQLVVSGVIFDNITKRYGLKVSRKSSTFLGLVVPAILLTALSFFDCEQTAFVVVLMCLAASFLSLNFVGLMVNMFDISPTHGGQIMTVSNTIANFPGILTPYTVAQFTPNNTREQWQKMFFLTAGILTFGALCFVVFGKVTVEKWSVPTEKKEEAIGLSCVVENGEITEKNYTPETDKFIDTKHVVETDEIIGQNDVDENSK</sequence>
<dbReference type="FunFam" id="1.20.1250.20:FF:000003">
    <property type="entry name" value="Solute carrier family 17 member 3"/>
    <property type="match status" value="1"/>
</dbReference>
<evidence type="ECO:0000256" key="2">
    <source>
        <dbReference type="ARBA" id="ARBA00022448"/>
    </source>
</evidence>
<feature type="transmembrane region" description="Helical" evidence="7">
    <location>
        <begin position="432"/>
        <end position="451"/>
    </location>
</feature>
<feature type="transmembrane region" description="Helical" evidence="7">
    <location>
        <begin position="338"/>
        <end position="357"/>
    </location>
</feature>
<dbReference type="OMA" id="WGTLVMS"/>
<dbReference type="KEGG" id="lgi:LOTGIDRAFT_118824"/>
<dbReference type="STRING" id="225164.V4AKV1"/>
<dbReference type="SUPFAM" id="SSF103473">
    <property type="entry name" value="MFS general substrate transporter"/>
    <property type="match status" value="1"/>
</dbReference>
<feature type="transmembrane region" description="Helical" evidence="7">
    <location>
        <begin position="303"/>
        <end position="326"/>
    </location>
</feature>
<keyword evidence="5 7" id="KW-1133">Transmembrane helix</keyword>
<dbReference type="GO" id="GO:0016020">
    <property type="term" value="C:membrane"/>
    <property type="evidence" value="ECO:0007669"/>
    <property type="project" value="UniProtKB-SubCell"/>
</dbReference>
<evidence type="ECO:0000313" key="9">
    <source>
        <dbReference type="EMBL" id="ESO94216.1"/>
    </source>
</evidence>
<accession>V4AKV1</accession>
<feature type="transmembrane region" description="Helical" evidence="7">
    <location>
        <begin position="134"/>
        <end position="158"/>
    </location>
</feature>
<feature type="transmembrane region" description="Helical" evidence="7">
    <location>
        <begin position="259"/>
        <end position="283"/>
    </location>
</feature>
<organism evidence="9 10">
    <name type="scientific">Lottia gigantea</name>
    <name type="common">Giant owl limpet</name>
    <dbReference type="NCBI Taxonomy" id="225164"/>
    <lineage>
        <taxon>Eukaryota</taxon>
        <taxon>Metazoa</taxon>
        <taxon>Spiralia</taxon>
        <taxon>Lophotrochozoa</taxon>
        <taxon>Mollusca</taxon>
        <taxon>Gastropoda</taxon>
        <taxon>Patellogastropoda</taxon>
        <taxon>Lottioidea</taxon>
        <taxon>Lottiidae</taxon>
        <taxon>Lottia</taxon>
    </lineage>
</organism>
<keyword evidence="6 7" id="KW-0472">Membrane</keyword>
<comment type="subcellular location">
    <subcellularLocation>
        <location evidence="1">Membrane</location>
        <topology evidence="1">Multi-pass membrane protein</topology>
    </subcellularLocation>
</comment>
<evidence type="ECO:0000256" key="4">
    <source>
        <dbReference type="ARBA" id="ARBA00022847"/>
    </source>
</evidence>
<name>V4AKV1_LOTGI</name>
<proteinExistence type="predicted"/>
<dbReference type="PROSITE" id="PS50850">
    <property type="entry name" value="MFS"/>
    <property type="match status" value="1"/>
</dbReference>
<dbReference type="OrthoDB" id="2985014at2759"/>
<feature type="domain" description="Major facilitator superfamily (MFS) profile" evidence="8">
    <location>
        <begin position="2"/>
        <end position="455"/>
    </location>
</feature>
<feature type="transmembrane region" description="Helical" evidence="7">
    <location>
        <begin position="363"/>
        <end position="385"/>
    </location>
</feature>
<dbReference type="EMBL" id="KB201847">
    <property type="protein sequence ID" value="ESO94216.1"/>
    <property type="molecule type" value="Genomic_DNA"/>
</dbReference>
<dbReference type="Pfam" id="PF07690">
    <property type="entry name" value="MFS_1"/>
    <property type="match status" value="1"/>
</dbReference>
<evidence type="ECO:0000256" key="7">
    <source>
        <dbReference type="SAM" id="Phobius"/>
    </source>
</evidence>
<evidence type="ECO:0000256" key="5">
    <source>
        <dbReference type="ARBA" id="ARBA00022989"/>
    </source>
</evidence>
<feature type="non-terminal residue" evidence="9">
    <location>
        <position position="1"/>
    </location>
</feature>
<dbReference type="GO" id="GO:0015293">
    <property type="term" value="F:symporter activity"/>
    <property type="evidence" value="ECO:0007669"/>
    <property type="project" value="UniProtKB-KW"/>
</dbReference>
<dbReference type="Proteomes" id="UP000030746">
    <property type="component" value="Unassembled WGS sequence"/>
</dbReference>
<keyword evidence="4" id="KW-0769">Symport</keyword>
<dbReference type="InterPro" id="IPR011701">
    <property type="entry name" value="MFS"/>
</dbReference>
<keyword evidence="2" id="KW-0813">Transport</keyword>
<dbReference type="AlphaFoldDB" id="V4AKV1"/>
<evidence type="ECO:0000256" key="1">
    <source>
        <dbReference type="ARBA" id="ARBA00004141"/>
    </source>
</evidence>
<feature type="transmembrane region" description="Helical" evidence="7">
    <location>
        <begin position="170"/>
        <end position="194"/>
    </location>
</feature>
<dbReference type="GO" id="GO:0006820">
    <property type="term" value="P:monoatomic anion transport"/>
    <property type="evidence" value="ECO:0007669"/>
    <property type="project" value="TreeGrafter"/>
</dbReference>
<protein>
    <recommendedName>
        <fullName evidence="8">Major facilitator superfamily (MFS) profile domain-containing protein</fullName>
    </recommendedName>
</protein>
<dbReference type="PANTHER" id="PTHR11662:SF399">
    <property type="entry name" value="FI19708P1-RELATED"/>
    <property type="match status" value="1"/>
</dbReference>
<dbReference type="PANTHER" id="PTHR11662">
    <property type="entry name" value="SOLUTE CARRIER FAMILY 17"/>
    <property type="match status" value="1"/>
</dbReference>
<keyword evidence="3 7" id="KW-0812">Transmembrane</keyword>
<dbReference type="HOGENOM" id="CLU_001265_5_0_1"/>
<evidence type="ECO:0000259" key="8">
    <source>
        <dbReference type="PROSITE" id="PS50850"/>
    </source>
</evidence>
<gene>
    <name evidence="9" type="ORF">LOTGIDRAFT_118824</name>
</gene>
<evidence type="ECO:0000313" key="10">
    <source>
        <dbReference type="Proteomes" id="UP000030746"/>
    </source>
</evidence>